<dbReference type="PROSITE" id="PS51257">
    <property type="entry name" value="PROKAR_LIPOPROTEIN"/>
    <property type="match status" value="1"/>
</dbReference>
<reference evidence="2" key="2">
    <citation type="submission" date="2020-09" db="EMBL/GenBank/DDBJ databases">
        <authorList>
            <person name="Sun Q."/>
            <person name="Zhou Y."/>
        </authorList>
    </citation>
    <scope>NUCLEOTIDE SEQUENCE</scope>
    <source>
        <strain evidence="2">CGMCC 1.15958</strain>
    </source>
</reference>
<evidence type="ECO:0000256" key="1">
    <source>
        <dbReference type="SAM" id="Coils"/>
    </source>
</evidence>
<sequence length="197" mass="21928">MKTMRLLVSLFAISMFLSSCGKKKEEQTEQEKAMELVDKITKEAENMSNEEPKEVVDAKLLKELLPEEAAGLARKSAESEKVGAMGFMVSKAEARYKNDDSSIEVNIIDVAGTGALMGMAAWSMVDMDKETENGYEKTTTYKGNKAYEKYNSKNKDGEMAVIIGKRFVVTVRGNNVEMDKVKDTLDDIDLGKLEDLK</sequence>
<accession>A0A917DW43</accession>
<organism evidence="2 3">
    <name type="scientific">Emticicia aquatilis</name>
    <dbReference type="NCBI Taxonomy" id="1537369"/>
    <lineage>
        <taxon>Bacteria</taxon>
        <taxon>Pseudomonadati</taxon>
        <taxon>Bacteroidota</taxon>
        <taxon>Cytophagia</taxon>
        <taxon>Cytophagales</taxon>
        <taxon>Leadbetterellaceae</taxon>
        <taxon>Emticicia</taxon>
    </lineage>
</organism>
<evidence type="ECO:0000313" key="2">
    <source>
        <dbReference type="EMBL" id="GGD76886.1"/>
    </source>
</evidence>
<dbReference type="AlphaFoldDB" id="A0A917DW43"/>
<dbReference type="EMBL" id="BMKK01000012">
    <property type="protein sequence ID" value="GGD76886.1"/>
    <property type="molecule type" value="Genomic_DNA"/>
</dbReference>
<keyword evidence="3" id="KW-1185">Reference proteome</keyword>
<evidence type="ECO:0000313" key="3">
    <source>
        <dbReference type="Proteomes" id="UP000609064"/>
    </source>
</evidence>
<proteinExistence type="predicted"/>
<dbReference type="RefSeq" id="WP_188769869.1">
    <property type="nucleotide sequence ID" value="NZ_BMKK01000012.1"/>
</dbReference>
<comment type="caution">
    <text evidence="2">The sequence shown here is derived from an EMBL/GenBank/DDBJ whole genome shotgun (WGS) entry which is preliminary data.</text>
</comment>
<dbReference type="Proteomes" id="UP000609064">
    <property type="component" value="Unassembled WGS sequence"/>
</dbReference>
<gene>
    <name evidence="2" type="ORF">GCM10011514_46000</name>
</gene>
<protein>
    <submittedName>
        <fullName evidence="2">Uncharacterized protein</fullName>
    </submittedName>
</protein>
<name>A0A917DW43_9BACT</name>
<reference evidence="2" key="1">
    <citation type="journal article" date="2014" name="Int. J. Syst. Evol. Microbiol.">
        <title>Complete genome sequence of Corynebacterium casei LMG S-19264T (=DSM 44701T), isolated from a smear-ripened cheese.</title>
        <authorList>
            <consortium name="US DOE Joint Genome Institute (JGI-PGF)"/>
            <person name="Walter F."/>
            <person name="Albersmeier A."/>
            <person name="Kalinowski J."/>
            <person name="Ruckert C."/>
        </authorList>
    </citation>
    <scope>NUCLEOTIDE SEQUENCE</scope>
    <source>
        <strain evidence="2">CGMCC 1.15958</strain>
    </source>
</reference>
<feature type="coiled-coil region" evidence="1">
    <location>
        <begin position="23"/>
        <end position="50"/>
    </location>
</feature>
<keyword evidence="1" id="KW-0175">Coiled coil</keyword>